<feature type="domain" description="POTRA" evidence="9">
    <location>
        <begin position="50"/>
        <end position="118"/>
    </location>
</feature>
<dbReference type="EMBL" id="LAZR01000674">
    <property type="protein sequence ID" value="KKN61033.1"/>
    <property type="molecule type" value="Genomic_DNA"/>
</dbReference>
<keyword evidence="6 8" id="KW-0472">Membrane</keyword>
<dbReference type="Gene3D" id="3.10.20.310">
    <property type="entry name" value="membrane protein fhac"/>
    <property type="match status" value="1"/>
</dbReference>
<keyword evidence="3" id="KW-0132">Cell division</keyword>
<evidence type="ECO:0000256" key="3">
    <source>
        <dbReference type="ARBA" id="ARBA00022618"/>
    </source>
</evidence>
<evidence type="ECO:0000313" key="10">
    <source>
        <dbReference type="EMBL" id="KKN61033.1"/>
    </source>
</evidence>
<dbReference type="InterPro" id="IPR050487">
    <property type="entry name" value="FtsQ_DivIB"/>
</dbReference>
<evidence type="ECO:0000256" key="4">
    <source>
        <dbReference type="ARBA" id="ARBA00022692"/>
    </source>
</evidence>
<accession>A0A0F9V568</accession>
<keyword evidence="7" id="KW-0131">Cell cycle</keyword>
<protein>
    <recommendedName>
        <fullName evidence="9">POTRA domain-containing protein</fullName>
    </recommendedName>
</protein>
<comment type="caution">
    <text evidence="10">The sequence shown here is derived from an EMBL/GenBank/DDBJ whole genome shotgun (WGS) entry which is preliminary data.</text>
</comment>
<evidence type="ECO:0000256" key="7">
    <source>
        <dbReference type="ARBA" id="ARBA00023306"/>
    </source>
</evidence>
<keyword evidence="2" id="KW-1003">Cell membrane</keyword>
<dbReference type="InterPro" id="IPR034746">
    <property type="entry name" value="POTRA"/>
</dbReference>
<evidence type="ECO:0000256" key="2">
    <source>
        <dbReference type="ARBA" id="ARBA00022475"/>
    </source>
</evidence>
<evidence type="ECO:0000256" key="1">
    <source>
        <dbReference type="ARBA" id="ARBA00004370"/>
    </source>
</evidence>
<proteinExistence type="predicted"/>
<dbReference type="PANTHER" id="PTHR37820">
    <property type="entry name" value="CELL DIVISION PROTEIN DIVIB"/>
    <property type="match status" value="1"/>
</dbReference>
<dbReference type="GO" id="GO:0051301">
    <property type="term" value="P:cell division"/>
    <property type="evidence" value="ECO:0007669"/>
    <property type="project" value="UniProtKB-KW"/>
</dbReference>
<keyword evidence="4 8" id="KW-0812">Transmembrane</keyword>
<comment type="subcellular location">
    <subcellularLocation>
        <location evidence="1">Membrane</location>
    </subcellularLocation>
</comment>
<dbReference type="PROSITE" id="PS51779">
    <property type="entry name" value="POTRA"/>
    <property type="match status" value="1"/>
</dbReference>
<dbReference type="Pfam" id="PF08478">
    <property type="entry name" value="POTRA_1"/>
    <property type="match status" value="1"/>
</dbReference>
<dbReference type="PANTHER" id="PTHR37820:SF1">
    <property type="entry name" value="CELL DIVISION PROTEIN FTSQ"/>
    <property type="match status" value="1"/>
</dbReference>
<dbReference type="GO" id="GO:0005886">
    <property type="term" value="C:plasma membrane"/>
    <property type="evidence" value="ECO:0007669"/>
    <property type="project" value="TreeGrafter"/>
</dbReference>
<name>A0A0F9V568_9ZZZZ</name>
<sequence length="256" mass="29448">MSKKAAKLKEKRNKKIERIRSRRRKRLYLIISVIAVVTLLSWLTYTSKFFNVQEIKVKGNVNVSDQFVIEKSGIKRSQSMISLPSITVSKRLKKINWVDHAAIMKNWPYTVVIDIIERKPLAFMETDEDVYLIAKKGFIIDIIANYKGKKQLPKIDGLPVKKVKIGSRLKNDALDNALLAYTKLNKELQKDVFSITAKSVDELYFVAQGVEIIYGKAEKTRMKNEVIKTILKEKKETISTIDVRIPEKPVVRLLGK</sequence>
<evidence type="ECO:0000256" key="5">
    <source>
        <dbReference type="ARBA" id="ARBA00022989"/>
    </source>
</evidence>
<gene>
    <name evidence="10" type="ORF">LCGC14_0525920</name>
</gene>
<evidence type="ECO:0000256" key="8">
    <source>
        <dbReference type="SAM" id="Phobius"/>
    </source>
</evidence>
<keyword evidence="5 8" id="KW-1133">Transmembrane helix</keyword>
<feature type="transmembrane region" description="Helical" evidence="8">
    <location>
        <begin position="27"/>
        <end position="45"/>
    </location>
</feature>
<evidence type="ECO:0000256" key="6">
    <source>
        <dbReference type="ARBA" id="ARBA00023136"/>
    </source>
</evidence>
<dbReference type="AlphaFoldDB" id="A0A0F9V568"/>
<organism evidence="10">
    <name type="scientific">marine sediment metagenome</name>
    <dbReference type="NCBI Taxonomy" id="412755"/>
    <lineage>
        <taxon>unclassified sequences</taxon>
        <taxon>metagenomes</taxon>
        <taxon>ecological metagenomes</taxon>
    </lineage>
</organism>
<evidence type="ECO:0000259" key="9">
    <source>
        <dbReference type="PROSITE" id="PS51779"/>
    </source>
</evidence>
<dbReference type="InterPro" id="IPR013685">
    <property type="entry name" value="POTRA_FtsQ_type"/>
</dbReference>
<reference evidence="10" key="1">
    <citation type="journal article" date="2015" name="Nature">
        <title>Complex archaea that bridge the gap between prokaryotes and eukaryotes.</title>
        <authorList>
            <person name="Spang A."/>
            <person name="Saw J.H."/>
            <person name="Jorgensen S.L."/>
            <person name="Zaremba-Niedzwiedzka K."/>
            <person name="Martijn J."/>
            <person name="Lind A.E."/>
            <person name="van Eijk R."/>
            <person name="Schleper C."/>
            <person name="Guy L."/>
            <person name="Ettema T.J."/>
        </authorList>
    </citation>
    <scope>NUCLEOTIDE SEQUENCE</scope>
</reference>